<dbReference type="EMBL" id="KI545971">
    <property type="protein sequence ID" value="EST48924.1"/>
    <property type="molecule type" value="Genomic_DNA"/>
</dbReference>
<dbReference type="AlphaFoldDB" id="V6LYW1"/>
<protein>
    <submittedName>
        <fullName evidence="2">Uncharacterized protein</fullName>
    </submittedName>
</protein>
<feature type="region of interest" description="Disordered" evidence="1">
    <location>
        <begin position="1"/>
        <end position="22"/>
    </location>
</feature>
<evidence type="ECO:0000313" key="2">
    <source>
        <dbReference type="EMBL" id="EST48921.1"/>
    </source>
</evidence>
<proteinExistence type="predicted"/>
<name>V6LYW1_9EUKA</name>
<dbReference type="EMBL" id="AUWU02000001">
    <property type="protein sequence ID" value="KAH0577395.1"/>
    <property type="molecule type" value="Genomic_DNA"/>
</dbReference>
<gene>
    <name evidence="3" type="ORF">SS50377_10829</name>
    <name evidence="2" type="ORF">SS50377_10846</name>
    <name evidence="4" type="ORF">SS50377_20721</name>
    <name evidence="5" type="ORF">SS50377_20739</name>
    <name evidence="6" type="ORF">SS50377_20747</name>
</gene>
<dbReference type="VEuPathDB" id="GiardiaDB:SS50377_20747"/>
<evidence type="ECO:0000313" key="4">
    <source>
        <dbReference type="EMBL" id="KAH0577369.1"/>
    </source>
</evidence>
<evidence type="ECO:0000313" key="7">
    <source>
        <dbReference type="Proteomes" id="UP000018208"/>
    </source>
</evidence>
<dbReference type="VEuPathDB" id="GiardiaDB:SS50377_20739"/>
<evidence type="ECO:0000256" key="1">
    <source>
        <dbReference type="SAM" id="MobiDB-lite"/>
    </source>
</evidence>
<dbReference type="Proteomes" id="UP000018208">
    <property type="component" value="Unassembled WGS sequence"/>
</dbReference>
<reference evidence="2 4" key="1">
    <citation type="journal article" date="2014" name="PLoS Genet.">
        <title>The Genome of Spironucleus salmonicida Highlights a Fish Pathogen Adapted to Fluctuating Environments.</title>
        <authorList>
            <person name="Xu F."/>
            <person name="Jerlstrom-Hultqvist J."/>
            <person name="Einarsson E."/>
            <person name="Astvaldsson A."/>
            <person name="Svard S.G."/>
            <person name="Andersson J.O."/>
        </authorList>
    </citation>
    <scope>NUCLEOTIDE SEQUENCE</scope>
    <source>
        <strain evidence="4">ATCC 50377</strain>
    </source>
</reference>
<dbReference type="EMBL" id="AUWU02000001">
    <property type="protein sequence ID" value="KAH0577369.1"/>
    <property type="molecule type" value="Genomic_DNA"/>
</dbReference>
<dbReference type="EMBL" id="KI545972">
    <property type="protein sequence ID" value="EST48921.1"/>
    <property type="molecule type" value="Genomic_DNA"/>
</dbReference>
<sequence length="65" mass="7322">MHLPLLLAHTGTPSPARRSPGLATLPYLQQCGLRNQRLRSSLDEKWGQFEAIKARIRRTASGLRQ</sequence>
<keyword evidence="7" id="KW-1185">Reference proteome</keyword>
<accession>V6LYW1</accession>
<reference evidence="4" key="2">
    <citation type="submission" date="2020-12" db="EMBL/GenBank/DDBJ databases">
        <title>New Spironucleus salmonicida genome in near-complete chromosomes.</title>
        <authorList>
            <person name="Xu F."/>
            <person name="Kurt Z."/>
            <person name="Jimenez-Gonzalez A."/>
            <person name="Astvaldsson A."/>
            <person name="Andersson J.O."/>
            <person name="Svard S.G."/>
        </authorList>
    </citation>
    <scope>NUCLEOTIDE SEQUENCE</scope>
    <source>
        <strain evidence="4">ATCC 50377</strain>
    </source>
</reference>
<organism evidence="2">
    <name type="scientific">Spironucleus salmonicida</name>
    <dbReference type="NCBI Taxonomy" id="348837"/>
    <lineage>
        <taxon>Eukaryota</taxon>
        <taxon>Metamonada</taxon>
        <taxon>Diplomonadida</taxon>
        <taxon>Hexamitidae</taxon>
        <taxon>Hexamitinae</taxon>
        <taxon>Spironucleus</taxon>
    </lineage>
</organism>
<dbReference type="VEuPathDB" id="GiardiaDB:SS50377_20721"/>
<evidence type="ECO:0000313" key="3">
    <source>
        <dbReference type="EMBL" id="EST48924.1"/>
    </source>
</evidence>
<dbReference type="EMBL" id="AUWU02000001">
    <property type="protein sequence ID" value="KAH0577387.1"/>
    <property type="molecule type" value="Genomic_DNA"/>
</dbReference>
<evidence type="ECO:0000313" key="6">
    <source>
        <dbReference type="EMBL" id="KAH0577395.1"/>
    </source>
</evidence>
<evidence type="ECO:0000313" key="5">
    <source>
        <dbReference type="EMBL" id="KAH0577387.1"/>
    </source>
</evidence>